<evidence type="ECO:0000259" key="6">
    <source>
        <dbReference type="Pfam" id="PF07291"/>
    </source>
</evidence>
<evidence type="ECO:0000256" key="1">
    <source>
        <dbReference type="ARBA" id="ARBA00004141"/>
    </source>
</evidence>
<protein>
    <recommendedName>
        <fullName evidence="6">Methylamine utilisation protein MauE domain-containing protein</fullName>
    </recommendedName>
</protein>
<feature type="transmembrane region" description="Helical" evidence="5">
    <location>
        <begin position="148"/>
        <end position="168"/>
    </location>
</feature>
<accession>V6SRE6</accession>
<dbReference type="InterPro" id="IPR009908">
    <property type="entry name" value="Methylamine_util_MauE"/>
</dbReference>
<feature type="transmembrane region" description="Helical" evidence="5">
    <location>
        <begin position="76"/>
        <end position="99"/>
    </location>
</feature>
<feature type="transmembrane region" description="Helical" evidence="5">
    <location>
        <begin position="50"/>
        <end position="71"/>
    </location>
</feature>
<dbReference type="AlphaFoldDB" id="V6SRE6"/>
<feature type="domain" description="Methylamine utilisation protein MauE" evidence="6">
    <location>
        <begin position="10"/>
        <end position="135"/>
    </location>
</feature>
<comment type="subcellular location">
    <subcellularLocation>
        <location evidence="1">Membrane</location>
        <topology evidence="1">Multi-pass membrane protein</topology>
    </subcellularLocation>
</comment>
<dbReference type="Pfam" id="PF07291">
    <property type="entry name" value="MauE"/>
    <property type="match status" value="1"/>
</dbReference>
<gene>
    <name evidence="7" type="ORF">FLJC2902T_13470</name>
</gene>
<evidence type="ECO:0000256" key="2">
    <source>
        <dbReference type="ARBA" id="ARBA00022692"/>
    </source>
</evidence>
<evidence type="ECO:0000256" key="4">
    <source>
        <dbReference type="ARBA" id="ARBA00023136"/>
    </source>
</evidence>
<name>V6SRE6_9FLAO</name>
<evidence type="ECO:0000256" key="3">
    <source>
        <dbReference type="ARBA" id="ARBA00022989"/>
    </source>
</evidence>
<organism evidence="7 8">
    <name type="scientific">Flavobacterium limnosediminis JC2902</name>
    <dbReference type="NCBI Taxonomy" id="1341181"/>
    <lineage>
        <taxon>Bacteria</taxon>
        <taxon>Pseudomonadati</taxon>
        <taxon>Bacteroidota</taxon>
        <taxon>Flavobacteriia</taxon>
        <taxon>Flavobacteriales</taxon>
        <taxon>Flavobacteriaceae</taxon>
        <taxon>Flavobacterium</taxon>
    </lineage>
</organism>
<dbReference type="PATRIC" id="fig|1341181.4.peg.1326"/>
<evidence type="ECO:0000313" key="8">
    <source>
        <dbReference type="Proteomes" id="UP000018004"/>
    </source>
</evidence>
<dbReference type="RefSeq" id="WP_023578988.1">
    <property type="nucleotide sequence ID" value="NZ_AVGG01000005.1"/>
</dbReference>
<keyword evidence="8" id="KW-1185">Reference proteome</keyword>
<reference evidence="7 8" key="1">
    <citation type="submission" date="2013-08" db="EMBL/GenBank/DDBJ databases">
        <title>Flavobacterium limnosediminis JC2902 genome sequencing.</title>
        <authorList>
            <person name="Lee K."/>
            <person name="Yi H."/>
            <person name="Park S."/>
            <person name="Chun J."/>
        </authorList>
    </citation>
    <scope>NUCLEOTIDE SEQUENCE [LARGE SCALE GENOMIC DNA]</scope>
    <source>
        <strain evidence="7 8">JC2902</strain>
    </source>
</reference>
<dbReference type="GO" id="GO:0030416">
    <property type="term" value="P:methylamine metabolic process"/>
    <property type="evidence" value="ECO:0007669"/>
    <property type="project" value="InterPro"/>
</dbReference>
<feature type="transmembrane region" description="Helical" evidence="5">
    <location>
        <begin position="119"/>
        <end position="136"/>
    </location>
</feature>
<dbReference type="eggNOG" id="ENOG502Z9VN">
    <property type="taxonomic scope" value="Bacteria"/>
</dbReference>
<dbReference type="GO" id="GO:0016020">
    <property type="term" value="C:membrane"/>
    <property type="evidence" value="ECO:0007669"/>
    <property type="project" value="UniProtKB-SubCell"/>
</dbReference>
<evidence type="ECO:0000256" key="5">
    <source>
        <dbReference type="SAM" id="Phobius"/>
    </source>
</evidence>
<dbReference type="STRING" id="1341181.FLJC2902T_13470"/>
<evidence type="ECO:0000313" key="7">
    <source>
        <dbReference type="EMBL" id="ESU28752.1"/>
    </source>
</evidence>
<dbReference type="EMBL" id="AVGG01000005">
    <property type="protein sequence ID" value="ESU28752.1"/>
    <property type="molecule type" value="Genomic_DNA"/>
</dbReference>
<dbReference type="Proteomes" id="UP000018004">
    <property type="component" value="Unassembled WGS sequence"/>
</dbReference>
<comment type="caution">
    <text evidence="7">The sequence shown here is derived from an EMBL/GenBank/DDBJ whole genome shotgun (WGS) entry which is preliminary data.</text>
</comment>
<keyword evidence="4 5" id="KW-0472">Membrane</keyword>
<proteinExistence type="predicted"/>
<keyword evidence="2 5" id="KW-0812">Transmembrane</keyword>
<sequence>MSLSVTFRRNLVELISFLFILLFVYAAVNKILDFENFQVQLGQSPLLSAFAGWVSFWVLIVEIIVAVFLIFNKYRFYALTGSFMLMVMFTIYIIIILNFSPFVPCSCGGILEKMTWKQHLFFNILFVFLAIAGMLLTEFRKFTIKRKFLVVSGGFFLSVSIITILFLLSEDMIHNRNNFVRRFPHHPVNLQKEFNLKYDSYYLAGLDGEKVYLGNVTAPRIVTTIDLNSGKEEIHTIELPKNSFKFSGVKVIVKPPYFYLTDGTVPCVFRGRTSDWKASLWSNDAYFTQMRPMDSVNVAIRAISSLNHQNVIGTINFENRPKVSLSSTLLTKQIDGMFDTDGTLLYNRQLNQIVYTYFYRNEFFTANKNLKLLNRFHTIDTNSRVKLKVAYIKSLQEIKMASPPRDVNKTTATYGNYLFVHAALMGKYEPKEMWRKASIIDVYNLLSGSYVFSFYLPNKSDFKMSEYIVEGDLLVAITGNYLSIYKIKTTYYDNSTEKYTAQYQGTDRKPEKE</sequence>
<keyword evidence="3 5" id="KW-1133">Transmembrane helix</keyword>